<evidence type="ECO:0000259" key="2">
    <source>
        <dbReference type="Pfam" id="PF08223"/>
    </source>
</evidence>
<dbReference type="Pfam" id="PF07848">
    <property type="entry name" value="PaaX"/>
    <property type="match status" value="1"/>
</dbReference>
<feature type="domain" description="Transcriptional repressor PaaX-like central Cas2-like" evidence="3">
    <location>
        <begin position="115"/>
        <end position="188"/>
    </location>
</feature>
<gene>
    <name evidence="4" type="primary">paaX_1</name>
    <name evidence="4" type="ORF">Cci01nite_11710</name>
</gene>
<protein>
    <submittedName>
        <fullName evidence="4">PaaX family transcriptional regulator</fullName>
    </submittedName>
</protein>
<dbReference type="Gene3D" id="1.20.58.1460">
    <property type="match status" value="1"/>
</dbReference>
<feature type="domain" description="Transcriptional repressor PaaX-like N-terminal" evidence="1">
    <location>
        <begin position="27"/>
        <end position="94"/>
    </location>
</feature>
<dbReference type="Proteomes" id="UP000659904">
    <property type="component" value="Unassembled WGS sequence"/>
</dbReference>
<name>A0A8J3K3X9_9ACTN</name>
<keyword evidence="5" id="KW-1185">Reference proteome</keyword>
<dbReference type="InterPro" id="IPR011965">
    <property type="entry name" value="PaaX_trns_reg"/>
</dbReference>
<proteinExistence type="predicted"/>
<evidence type="ECO:0000259" key="3">
    <source>
        <dbReference type="Pfam" id="PF20803"/>
    </source>
</evidence>
<dbReference type="EMBL" id="BONH01000002">
    <property type="protein sequence ID" value="GIF96077.1"/>
    <property type="molecule type" value="Genomic_DNA"/>
</dbReference>
<dbReference type="InterPro" id="IPR013225">
    <property type="entry name" value="PaaX_C"/>
</dbReference>
<dbReference type="Gene3D" id="3.30.70.2650">
    <property type="match status" value="1"/>
</dbReference>
<dbReference type="GO" id="GO:0006351">
    <property type="term" value="P:DNA-templated transcription"/>
    <property type="evidence" value="ECO:0007669"/>
    <property type="project" value="InterPro"/>
</dbReference>
<dbReference type="InterPro" id="IPR036390">
    <property type="entry name" value="WH_DNA-bd_sf"/>
</dbReference>
<dbReference type="InterPro" id="IPR048846">
    <property type="entry name" value="PaaX-like_central"/>
</dbReference>
<comment type="caution">
    <text evidence="4">The sequence shown here is derived from an EMBL/GenBank/DDBJ whole genome shotgun (WGS) entry which is preliminary data.</text>
</comment>
<dbReference type="InterPro" id="IPR036388">
    <property type="entry name" value="WH-like_DNA-bd_sf"/>
</dbReference>
<dbReference type="Pfam" id="PF20803">
    <property type="entry name" value="PaaX_M"/>
    <property type="match status" value="1"/>
</dbReference>
<dbReference type="AlphaFoldDB" id="A0A8J3K3X9"/>
<evidence type="ECO:0000313" key="4">
    <source>
        <dbReference type="EMBL" id="GIF96077.1"/>
    </source>
</evidence>
<dbReference type="InterPro" id="IPR012906">
    <property type="entry name" value="PaaX-like_N"/>
</dbReference>
<dbReference type="SUPFAM" id="SSF46785">
    <property type="entry name" value="Winged helix' DNA-binding domain"/>
    <property type="match status" value="1"/>
</dbReference>
<reference evidence="4 5" key="1">
    <citation type="submission" date="2021-01" db="EMBL/GenBank/DDBJ databases">
        <title>Whole genome shotgun sequence of Catellatospora citrea NBRC 14495.</title>
        <authorList>
            <person name="Komaki H."/>
            <person name="Tamura T."/>
        </authorList>
    </citation>
    <scope>NUCLEOTIDE SEQUENCE [LARGE SCALE GENOMIC DNA]</scope>
    <source>
        <strain evidence="4 5">NBRC 14495</strain>
    </source>
</reference>
<evidence type="ECO:0000259" key="1">
    <source>
        <dbReference type="Pfam" id="PF07848"/>
    </source>
</evidence>
<dbReference type="Gene3D" id="1.10.10.10">
    <property type="entry name" value="Winged helix-like DNA-binding domain superfamily/Winged helix DNA-binding domain"/>
    <property type="match status" value="1"/>
</dbReference>
<dbReference type="PIRSF" id="PIRSF020623">
    <property type="entry name" value="PaaX"/>
    <property type="match status" value="1"/>
</dbReference>
<organism evidence="4 5">
    <name type="scientific">Catellatospora citrea</name>
    <dbReference type="NCBI Taxonomy" id="53366"/>
    <lineage>
        <taxon>Bacteria</taxon>
        <taxon>Bacillati</taxon>
        <taxon>Actinomycetota</taxon>
        <taxon>Actinomycetes</taxon>
        <taxon>Micromonosporales</taxon>
        <taxon>Micromonosporaceae</taxon>
        <taxon>Catellatospora</taxon>
    </lineage>
</organism>
<sequence length="313" mass="34346">MQLFEIEEIFPDVAGGSRLPRRQAGNSAQSLATTLVADYTLPTRAWLPSSAVTTLLGEFGITSGAARTAISRLGRRGVLESSRDGRHSFYRLTRDAAGELSAGGAWIARFAEQARSWDGTWTLVAFSLPQEHGAQRRSLRGQLRWLGFAPLYDGLWVSPDPWNPTVAGRLAAVTPGAMTVFRAGHVDLAVTADRNPIEAWDIAAIARHYEAFDRQWRPLLERVCGGRIVGAAAVRARTEIMDAYRHIPLLDPQLPVELLPAGWPRARAREVFVEIYDGLAEPAQRHVLDVVRQFTGEPVVGIRAHTVAVMAAN</sequence>
<dbReference type="Pfam" id="PF08223">
    <property type="entry name" value="PaaX_C"/>
    <property type="match status" value="1"/>
</dbReference>
<dbReference type="PANTHER" id="PTHR30319">
    <property type="entry name" value="PHENYLACETIC ACID REGULATOR-RELATED TRANSCRIPTIONAL REPRESSOR"/>
    <property type="match status" value="1"/>
</dbReference>
<evidence type="ECO:0000313" key="5">
    <source>
        <dbReference type="Proteomes" id="UP000659904"/>
    </source>
</evidence>
<dbReference type="PANTHER" id="PTHR30319:SF1">
    <property type="entry name" value="TRANSCRIPTIONAL REPRESSOR PAAX"/>
    <property type="match status" value="1"/>
</dbReference>
<feature type="domain" description="Transcriptional repressor PaaX-like C-terminal" evidence="2">
    <location>
        <begin position="200"/>
        <end position="287"/>
    </location>
</feature>
<accession>A0A8J3K3X9</accession>